<evidence type="ECO:0000256" key="1">
    <source>
        <dbReference type="SAM" id="MobiDB-lite"/>
    </source>
</evidence>
<dbReference type="AlphaFoldDB" id="A0A061GS85"/>
<dbReference type="InParanoid" id="A0A061GS85"/>
<protein>
    <submittedName>
        <fullName evidence="2">Uncharacterized protein</fullName>
    </submittedName>
</protein>
<accession>A0A061GS85</accession>
<sequence>MVKTRDQAIYFGSLSKMGYKLDGERFIKTLKAGPRKESTLPAQLEGVLSQFSNKIIFNLLMRIDGKLTNQGAIIQKIEERLTEIERAMKEKEKMSSEPAVADTSVTPSNAPAQ</sequence>
<dbReference type="HOGENOM" id="CLU_2138085_0_0_1"/>
<dbReference type="Proteomes" id="UP000026915">
    <property type="component" value="Chromosome 9"/>
</dbReference>
<keyword evidence="3" id="KW-1185">Reference proteome</keyword>
<gene>
    <name evidence="2" type="ORF">TCM_040266</name>
</gene>
<evidence type="ECO:0000313" key="3">
    <source>
        <dbReference type="Proteomes" id="UP000026915"/>
    </source>
</evidence>
<reference evidence="2 3" key="1">
    <citation type="journal article" date="2013" name="Genome Biol.">
        <title>The genome sequence of the most widely cultivated cacao type and its use to identify candidate genes regulating pod color.</title>
        <authorList>
            <person name="Motamayor J.C."/>
            <person name="Mockaitis K."/>
            <person name="Schmutz J."/>
            <person name="Haiminen N."/>
            <person name="Iii D.L."/>
            <person name="Cornejo O."/>
            <person name="Findley S.D."/>
            <person name="Zheng P."/>
            <person name="Utro F."/>
            <person name="Royaert S."/>
            <person name="Saski C."/>
            <person name="Jenkins J."/>
            <person name="Podicheti R."/>
            <person name="Zhao M."/>
            <person name="Scheffler B.E."/>
            <person name="Stack J.C."/>
            <person name="Feltus F.A."/>
            <person name="Mustiga G.M."/>
            <person name="Amores F."/>
            <person name="Phillips W."/>
            <person name="Marelli J.P."/>
            <person name="May G.D."/>
            <person name="Shapiro H."/>
            <person name="Ma J."/>
            <person name="Bustamante C.D."/>
            <person name="Schnell R.J."/>
            <person name="Main D."/>
            <person name="Gilbert D."/>
            <person name="Parida L."/>
            <person name="Kuhn D.N."/>
        </authorList>
    </citation>
    <scope>NUCLEOTIDE SEQUENCE [LARGE SCALE GENOMIC DNA]</scope>
    <source>
        <strain evidence="3">cv. Matina 1-6</strain>
    </source>
</reference>
<proteinExistence type="predicted"/>
<feature type="region of interest" description="Disordered" evidence="1">
    <location>
        <begin position="88"/>
        <end position="113"/>
    </location>
</feature>
<name>A0A061GS85_THECC</name>
<dbReference type="EMBL" id="CM001887">
    <property type="protein sequence ID" value="EOY32381.1"/>
    <property type="molecule type" value="Genomic_DNA"/>
</dbReference>
<evidence type="ECO:0000313" key="2">
    <source>
        <dbReference type="EMBL" id="EOY32381.1"/>
    </source>
</evidence>
<dbReference type="Gramene" id="EOY32381">
    <property type="protein sequence ID" value="EOY32381"/>
    <property type="gene ID" value="TCM_040266"/>
</dbReference>
<organism evidence="2 3">
    <name type="scientific">Theobroma cacao</name>
    <name type="common">Cacao</name>
    <name type="synonym">Cocoa</name>
    <dbReference type="NCBI Taxonomy" id="3641"/>
    <lineage>
        <taxon>Eukaryota</taxon>
        <taxon>Viridiplantae</taxon>
        <taxon>Streptophyta</taxon>
        <taxon>Embryophyta</taxon>
        <taxon>Tracheophyta</taxon>
        <taxon>Spermatophyta</taxon>
        <taxon>Magnoliopsida</taxon>
        <taxon>eudicotyledons</taxon>
        <taxon>Gunneridae</taxon>
        <taxon>Pentapetalae</taxon>
        <taxon>rosids</taxon>
        <taxon>malvids</taxon>
        <taxon>Malvales</taxon>
        <taxon>Malvaceae</taxon>
        <taxon>Byttnerioideae</taxon>
        <taxon>Theobroma</taxon>
    </lineage>
</organism>
<feature type="compositionally biased region" description="Polar residues" evidence="1">
    <location>
        <begin position="103"/>
        <end position="113"/>
    </location>
</feature>